<evidence type="ECO:0000313" key="2">
    <source>
        <dbReference type="Proteomes" id="UP000179769"/>
    </source>
</evidence>
<evidence type="ECO:0000313" key="1">
    <source>
        <dbReference type="EMBL" id="OHV27951.1"/>
    </source>
</evidence>
<gene>
    <name evidence="1" type="ORF">BBK14_18470</name>
</gene>
<dbReference type="AlphaFoldDB" id="A0A1S1Q380"/>
<protein>
    <submittedName>
        <fullName evidence="1">Uncharacterized protein</fullName>
    </submittedName>
</protein>
<reference evidence="2" key="1">
    <citation type="submission" date="2016-07" db="EMBL/GenBank/DDBJ databases">
        <title>Frankia sp. NRRL B-16219 Genome sequencing.</title>
        <authorList>
            <person name="Ghodhbane-Gtari F."/>
            <person name="Swanson E."/>
            <person name="Gueddou A."/>
            <person name="Louati M."/>
            <person name="Nouioui I."/>
            <person name="Hezbri K."/>
            <person name="Abebe-Akele F."/>
            <person name="Simpson S."/>
            <person name="Morris K."/>
            <person name="Thomas K."/>
            <person name="Gtari M."/>
            <person name="Tisa L.S."/>
        </authorList>
    </citation>
    <scope>NUCLEOTIDE SEQUENCE [LARGE SCALE GENOMIC DNA]</scope>
    <source>
        <strain evidence="2">NRRL B-16219</strain>
    </source>
</reference>
<sequence>MAVRRQLADHGWCDLIVGIIQVIEAADGVVDSVQERARDIITRAVMSSSMQGHRDQVTGRIMALVVDRVWSALFEALKNAVPPLSLLTNEDLLRALRILAVFICPAPGLHSEVLTHALRPLGEDARGYLTDQTKEYLGEVFVEWRVGDSHQGRSPGDRTS</sequence>
<dbReference type="EMBL" id="MAXA01000215">
    <property type="protein sequence ID" value="OHV27951.1"/>
    <property type="molecule type" value="Genomic_DNA"/>
</dbReference>
<comment type="caution">
    <text evidence="1">The sequence shown here is derived from an EMBL/GenBank/DDBJ whole genome shotgun (WGS) entry which is preliminary data.</text>
</comment>
<organism evidence="1 2">
    <name type="scientific">Parafrankia soli</name>
    <dbReference type="NCBI Taxonomy" id="2599596"/>
    <lineage>
        <taxon>Bacteria</taxon>
        <taxon>Bacillati</taxon>
        <taxon>Actinomycetota</taxon>
        <taxon>Actinomycetes</taxon>
        <taxon>Frankiales</taxon>
        <taxon>Frankiaceae</taxon>
        <taxon>Parafrankia</taxon>
    </lineage>
</organism>
<dbReference type="Proteomes" id="UP000179769">
    <property type="component" value="Unassembled WGS sequence"/>
</dbReference>
<keyword evidence="2" id="KW-1185">Reference proteome</keyword>
<name>A0A1S1Q380_9ACTN</name>
<accession>A0A1S1Q380</accession>
<proteinExistence type="predicted"/>